<accession>A0A0E3K1U3</accession>
<evidence type="ECO:0000313" key="2">
    <source>
        <dbReference type="EMBL" id="AKA70305.1"/>
    </source>
</evidence>
<gene>
    <name evidence="2" type="ORF">CSCA_3180</name>
</gene>
<dbReference type="SUPFAM" id="SSF55729">
    <property type="entry name" value="Acyl-CoA N-acyltransferases (Nat)"/>
    <property type="match status" value="1"/>
</dbReference>
<keyword evidence="3" id="KW-1185">Reference proteome</keyword>
<dbReference type="InterPro" id="IPR016181">
    <property type="entry name" value="Acyl_CoA_acyltransferase"/>
</dbReference>
<evidence type="ECO:0000259" key="1">
    <source>
        <dbReference type="PROSITE" id="PS51186"/>
    </source>
</evidence>
<dbReference type="RefSeq" id="WP_029162515.1">
    <property type="nucleotide sequence ID" value="NZ_CP009933.1"/>
</dbReference>
<proteinExistence type="predicted"/>
<dbReference type="HOGENOM" id="CLU_013985_3_2_9"/>
<reference evidence="2 3" key="1">
    <citation type="journal article" date="2015" name="J. Biotechnol.">
        <title>Complete genome sequence of a malodorant-producing acetogen, Clostridium scatologenes ATCC 25775(T).</title>
        <authorList>
            <person name="Zhu Z."/>
            <person name="Guo T."/>
            <person name="Zheng H."/>
            <person name="Song T."/>
            <person name="Ouyang P."/>
            <person name="Xie J."/>
        </authorList>
    </citation>
    <scope>NUCLEOTIDE SEQUENCE [LARGE SCALE GENOMIC DNA]</scope>
    <source>
        <strain evidence="2 3">ATCC 25775</strain>
    </source>
</reference>
<dbReference type="EMBL" id="CP009933">
    <property type="protein sequence ID" value="AKA70305.1"/>
    <property type="molecule type" value="Genomic_DNA"/>
</dbReference>
<name>A0A0E3K1U3_CLOSL</name>
<dbReference type="Gene3D" id="3.40.630.30">
    <property type="match status" value="1"/>
</dbReference>
<dbReference type="PANTHER" id="PTHR43415">
    <property type="entry name" value="SPERMIDINE N(1)-ACETYLTRANSFERASE"/>
    <property type="match status" value="1"/>
</dbReference>
<dbReference type="Pfam" id="PF00583">
    <property type="entry name" value="Acetyltransf_1"/>
    <property type="match status" value="1"/>
</dbReference>
<dbReference type="Proteomes" id="UP000033115">
    <property type="component" value="Chromosome"/>
</dbReference>
<dbReference type="GO" id="GO:0016747">
    <property type="term" value="F:acyltransferase activity, transferring groups other than amino-acyl groups"/>
    <property type="evidence" value="ECO:0007669"/>
    <property type="project" value="InterPro"/>
</dbReference>
<dbReference type="InterPro" id="IPR000182">
    <property type="entry name" value="GNAT_dom"/>
</dbReference>
<dbReference type="PANTHER" id="PTHR43415:SF3">
    <property type="entry name" value="GNAT-FAMILY ACETYLTRANSFERASE"/>
    <property type="match status" value="1"/>
</dbReference>
<dbReference type="PROSITE" id="PS51186">
    <property type="entry name" value="GNAT"/>
    <property type="match status" value="1"/>
</dbReference>
<evidence type="ECO:0000313" key="3">
    <source>
        <dbReference type="Proteomes" id="UP000033115"/>
    </source>
</evidence>
<organism evidence="2 3">
    <name type="scientific">Clostridium scatologenes</name>
    <dbReference type="NCBI Taxonomy" id="1548"/>
    <lineage>
        <taxon>Bacteria</taxon>
        <taxon>Bacillati</taxon>
        <taxon>Bacillota</taxon>
        <taxon>Clostridia</taxon>
        <taxon>Eubacteriales</taxon>
        <taxon>Clostridiaceae</taxon>
        <taxon>Clostridium</taxon>
    </lineage>
</organism>
<dbReference type="AlphaFoldDB" id="A0A0E3K1U3"/>
<sequence>MSNRITFFNILDLDDEYRINLRNWRNQDFVRSKMFNDSIISYDEHMKFLEILKKRNDKKFFVCFCDNKPLAVLCYDIFDDSIEFGYYLVNKEYINSGFGAVLEYALLNHGFYKLNIYKMFCRTLDTNKKVIELHKKFGFQSFYEKILVRNEYKHICRQVILKHEWKEKKKKIEKIIKYLIPLENIDEL</sequence>
<protein>
    <submittedName>
        <fullName evidence="2">MaoC-like dehydratase</fullName>
    </submittedName>
</protein>
<dbReference type="STRING" id="1548.CSCA_3180"/>
<dbReference type="KEGG" id="csq:CSCA_3180"/>
<feature type="domain" description="N-acetyltransferase" evidence="1">
    <location>
        <begin position="8"/>
        <end position="166"/>
    </location>
</feature>